<dbReference type="PROSITE" id="PS50850">
    <property type="entry name" value="MFS"/>
    <property type="match status" value="1"/>
</dbReference>
<evidence type="ECO:0000256" key="2">
    <source>
        <dbReference type="ARBA" id="ARBA00022692"/>
    </source>
</evidence>
<dbReference type="Gene3D" id="1.20.1720.10">
    <property type="entry name" value="Multidrug resistance protein D"/>
    <property type="match status" value="1"/>
</dbReference>
<protein>
    <recommendedName>
        <fullName evidence="6">Major facilitator superfamily (MFS) profile domain-containing protein</fullName>
    </recommendedName>
</protein>
<dbReference type="InterPro" id="IPR011701">
    <property type="entry name" value="MFS"/>
</dbReference>
<feature type="transmembrane region" description="Helical" evidence="5">
    <location>
        <begin position="56"/>
        <end position="74"/>
    </location>
</feature>
<sequence>MFAVGLAALCLGPASDRFGRRIVYLLSTLAFIATSLGCIFAPSIGLLVAFRALQGAAVAGYGATGSAIIADVYAPHERGTAMGISTIPMLVGPILGPILGGALSQAFTWRSTFIAIAMYAGVVILPLLVLAEGGVALHAIVALLSFGSMFCSLTEMPLFLAVAPYNLSPALTGLCYMAMGVAGIIASPLGGKLSDAAAATHPAAPLARLMYNTAISGLLLPCSLLLFGWALHFKLHLAVILVAQFCIGAAACAYTPSLFGYLTAMKQQGAAAAAAGLHSTMFLASAVLVLVASAAASAMGVGAFFSLLAGLNLLSAAVGGQQIYRQVASSREAGSSMLPKLQQSSAVADDVADLHEDRGIGKAGSPAPVVLVVDACK</sequence>
<evidence type="ECO:0000256" key="1">
    <source>
        <dbReference type="ARBA" id="ARBA00004141"/>
    </source>
</evidence>
<evidence type="ECO:0000256" key="5">
    <source>
        <dbReference type="SAM" id="Phobius"/>
    </source>
</evidence>
<name>A0ABY8TX13_TETOB</name>
<dbReference type="Proteomes" id="UP001244341">
    <property type="component" value="Chromosome 4b"/>
</dbReference>
<feature type="transmembrane region" description="Helical" evidence="5">
    <location>
        <begin position="238"/>
        <end position="262"/>
    </location>
</feature>
<feature type="domain" description="Major facilitator superfamily (MFS) profile" evidence="6">
    <location>
        <begin position="1"/>
        <end position="377"/>
    </location>
</feature>
<organism evidence="7 8">
    <name type="scientific">Tetradesmus obliquus</name>
    <name type="common">Green alga</name>
    <name type="synonym">Acutodesmus obliquus</name>
    <dbReference type="NCBI Taxonomy" id="3088"/>
    <lineage>
        <taxon>Eukaryota</taxon>
        <taxon>Viridiplantae</taxon>
        <taxon>Chlorophyta</taxon>
        <taxon>core chlorophytes</taxon>
        <taxon>Chlorophyceae</taxon>
        <taxon>CS clade</taxon>
        <taxon>Sphaeropleales</taxon>
        <taxon>Scenedesmaceae</taxon>
        <taxon>Tetradesmus</taxon>
    </lineage>
</organism>
<dbReference type="PANTHER" id="PTHR23502">
    <property type="entry name" value="MAJOR FACILITATOR SUPERFAMILY"/>
    <property type="match status" value="1"/>
</dbReference>
<evidence type="ECO:0000256" key="3">
    <source>
        <dbReference type="ARBA" id="ARBA00022989"/>
    </source>
</evidence>
<feature type="transmembrane region" description="Helical" evidence="5">
    <location>
        <begin position="170"/>
        <end position="189"/>
    </location>
</feature>
<evidence type="ECO:0000259" key="6">
    <source>
        <dbReference type="PROSITE" id="PS50850"/>
    </source>
</evidence>
<dbReference type="Pfam" id="PF07690">
    <property type="entry name" value="MFS_1"/>
    <property type="match status" value="1"/>
</dbReference>
<feature type="transmembrane region" description="Helical" evidence="5">
    <location>
        <begin position="282"/>
        <end position="315"/>
    </location>
</feature>
<evidence type="ECO:0000313" key="8">
    <source>
        <dbReference type="Proteomes" id="UP001244341"/>
    </source>
</evidence>
<dbReference type="EMBL" id="CP126211">
    <property type="protein sequence ID" value="WIA13680.1"/>
    <property type="molecule type" value="Genomic_DNA"/>
</dbReference>
<feature type="transmembrane region" description="Helical" evidence="5">
    <location>
        <begin position="24"/>
        <end position="49"/>
    </location>
</feature>
<keyword evidence="2 5" id="KW-0812">Transmembrane</keyword>
<gene>
    <name evidence="7" type="ORF">OEZ85_007240</name>
</gene>
<dbReference type="PROSITE" id="PS00216">
    <property type="entry name" value="SUGAR_TRANSPORT_1"/>
    <property type="match status" value="1"/>
</dbReference>
<keyword evidence="4 5" id="KW-0472">Membrane</keyword>
<proteinExistence type="predicted"/>
<dbReference type="InterPro" id="IPR036259">
    <property type="entry name" value="MFS_trans_sf"/>
</dbReference>
<accession>A0ABY8TX13</accession>
<feature type="transmembrane region" description="Helical" evidence="5">
    <location>
        <begin position="209"/>
        <end position="231"/>
    </location>
</feature>
<dbReference type="SUPFAM" id="SSF103473">
    <property type="entry name" value="MFS general substrate transporter"/>
    <property type="match status" value="1"/>
</dbReference>
<keyword evidence="8" id="KW-1185">Reference proteome</keyword>
<feature type="transmembrane region" description="Helical" evidence="5">
    <location>
        <begin position="112"/>
        <end position="131"/>
    </location>
</feature>
<feature type="transmembrane region" description="Helical" evidence="5">
    <location>
        <begin position="137"/>
        <end position="163"/>
    </location>
</feature>
<evidence type="ECO:0000256" key="4">
    <source>
        <dbReference type="ARBA" id="ARBA00023136"/>
    </source>
</evidence>
<evidence type="ECO:0000313" key="7">
    <source>
        <dbReference type="EMBL" id="WIA13680.1"/>
    </source>
</evidence>
<dbReference type="Gene3D" id="1.20.1250.20">
    <property type="entry name" value="MFS general substrate transporter like domains"/>
    <property type="match status" value="1"/>
</dbReference>
<dbReference type="InterPro" id="IPR005829">
    <property type="entry name" value="Sugar_transporter_CS"/>
</dbReference>
<dbReference type="PANTHER" id="PTHR23502:SF5">
    <property type="entry name" value="QUINIDINE RESISTANCE PROTEIN 3"/>
    <property type="match status" value="1"/>
</dbReference>
<dbReference type="InterPro" id="IPR020846">
    <property type="entry name" value="MFS_dom"/>
</dbReference>
<feature type="transmembrane region" description="Helical" evidence="5">
    <location>
        <begin position="80"/>
        <end position="100"/>
    </location>
</feature>
<keyword evidence="3 5" id="KW-1133">Transmembrane helix</keyword>
<comment type="subcellular location">
    <subcellularLocation>
        <location evidence="1">Membrane</location>
        <topology evidence="1">Multi-pass membrane protein</topology>
    </subcellularLocation>
</comment>
<reference evidence="7 8" key="1">
    <citation type="submission" date="2023-05" db="EMBL/GenBank/DDBJ databases">
        <title>A 100% complete, gapless, phased diploid assembly of the Scenedesmus obliquus UTEX 3031 genome.</title>
        <authorList>
            <person name="Biondi T.C."/>
            <person name="Hanschen E.R."/>
            <person name="Kwon T."/>
            <person name="Eng W."/>
            <person name="Kruse C.P.S."/>
            <person name="Koehler S.I."/>
            <person name="Kunde Y."/>
            <person name="Gleasner C.D."/>
            <person name="You Mak K.T."/>
            <person name="Polle J."/>
            <person name="Hovde B.T."/>
            <person name="Starkenburg S.R."/>
        </authorList>
    </citation>
    <scope>NUCLEOTIDE SEQUENCE [LARGE SCALE GENOMIC DNA]</scope>
    <source>
        <strain evidence="7 8">DOE0152z</strain>
    </source>
</reference>